<dbReference type="EnsemblPlants" id="AVESA.00010b.r2.2DG0365910.1">
    <property type="protein sequence ID" value="AVESA.00010b.r2.2DG0365910.1.CDS.1"/>
    <property type="gene ID" value="AVESA.00010b.r2.2DG0365910"/>
</dbReference>
<sequence>MMQRNPRAYLRAATAAVPRALQTNTARAPPPTRRPIFPAGAPHRAFSTSRCYHGKVDVDIKELPGAYSYVMDVPDLRASDLTVKLVHMALPVPDRWLDVIAERGDGEETGCSYLRKDRPVGKFHRRFGLPCDADLGSVSAVCRDGVLTVTIQKLPPVVIPRTIEVKS</sequence>
<name>A0ACD5V371_AVESA</name>
<evidence type="ECO:0000313" key="2">
    <source>
        <dbReference type="Proteomes" id="UP001732700"/>
    </source>
</evidence>
<proteinExistence type="predicted"/>
<evidence type="ECO:0000313" key="1">
    <source>
        <dbReference type="EnsemblPlants" id="AVESA.00010b.r2.2DG0365910.1.CDS.1"/>
    </source>
</evidence>
<accession>A0ACD5V371</accession>
<protein>
    <submittedName>
        <fullName evidence="1">Uncharacterized protein</fullName>
    </submittedName>
</protein>
<dbReference type="Proteomes" id="UP001732700">
    <property type="component" value="Chromosome 2D"/>
</dbReference>
<organism evidence="1 2">
    <name type="scientific">Avena sativa</name>
    <name type="common">Oat</name>
    <dbReference type="NCBI Taxonomy" id="4498"/>
    <lineage>
        <taxon>Eukaryota</taxon>
        <taxon>Viridiplantae</taxon>
        <taxon>Streptophyta</taxon>
        <taxon>Embryophyta</taxon>
        <taxon>Tracheophyta</taxon>
        <taxon>Spermatophyta</taxon>
        <taxon>Magnoliopsida</taxon>
        <taxon>Liliopsida</taxon>
        <taxon>Poales</taxon>
        <taxon>Poaceae</taxon>
        <taxon>BOP clade</taxon>
        <taxon>Pooideae</taxon>
        <taxon>Poodae</taxon>
        <taxon>Poeae</taxon>
        <taxon>Poeae Chloroplast Group 1 (Aveneae type)</taxon>
        <taxon>Aveninae</taxon>
        <taxon>Avena</taxon>
    </lineage>
</organism>
<reference evidence="1" key="1">
    <citation type="submission" date="2021-05" db="EMBL/GenBank/DDBJ databases">
        <authorList>
            <person name="Scholz U."/>
            <person name="Mascher M."/>
            <person name="Fiebig A."/>
        </authorList>
    </citation>
    <scope>NUCLEOTIDE SEQUENCE [LARGE SCALE GENOMIC DNA]</scope>
</reference>
<reference evidence="1" key="2">
    <citation type="submission" date="2025-09" db="UniProtKB">
        <authorList>
            <consortium name="EnsemblPlants"/>
        </authorList>
    </citation>
    <scope>IDENTIFICATION</scope>
</reference>
<keyword evidence="2" id="KW-1185">Reference proteome</keyword>